<protein>
    <recommendedName>
        <fullName evidence="3">DUF5666 domain-containing protein</fullName>
    </recommendedName>
</protein>
<evidence type="ECO:0000313" key="1">
    <source>
        <dbReference type="EMBL" id="SFA56851.1"/>
    </source>
</evidence>
<name>A0A1I0TYC6_9RHOB</name>
<reference evidence="1 2" key="1">
    <citation type="submission" date="2016-10" db="EMBL/GenBank/DDBJ databases">
        <authorList>
            <person name="de Groot N.N."/>
        </authorList>
    </citation>
    <scope>NUCLEOTIDE SEQUENCE [LARGE SCALE GENOMIC DNA]</scope>
    <source>
        <strain evidence="1 2">CGMCC 1.6117</strain>
    </source>
</reference>
<accession>A0A1I0TYC6</accession>
<sequence length="198" mass="20270">MKPYIAAALITLTSVDFAAAEPQSTRIRGTIESYEPGALRVLTRERELVAVAVPENLQVVSLASKEISDIGSGDLVSASAVPNEEGGLTALQVSILPPNAGLPVGRGPNDLAPDSVMVTATISGTAASAEGDKLTMSYEGESVVLTVPEGVPVVTFGMGDTSLLSEGATIFAIAQVAEDGTFSTNRVIAETNGVKPPM</sequence>
<dbReference type="OrthoDB" id="9799947at2"/>
<evidence type="ECO:0008006" key="3">
    <source>
        <dbReference type="Google" id="ProtNLM"/>
    </source>
</evidence>
<organism evidence="1 2">
    <name type="scientific">Paracoccus halophilus</name>
    <dbReference type="NCBI Taxonomy" id="376733"/>
    <lineage>
        <taxon>Bacteria</taxon>
        <taxon>Pseudomonadati</taxon>
        <taxon>Pseudomonadota</taxon>
        <taxon>Alphaproteobacteria</taxon>
        <taxon>Rhodobacterales</taxon>
        <taxon>Paracoccaceae</taxon>
        <taxon>Paracoccus</taxon>
    </lineage>
</organism>
<proteinExistence type="predicted"/>
<dbReference type="RefSeq" id="WP_139221696.1">
    <property type="nucleotide sequence ID" value="NZ_FOJO01000016.1"/>
</dbReference>
<dbReference type="AlphaFoldDB" id="A0A1I0TYC6"/>
<dbReference type="Proteomes" id="UP000182312">
    <property type="component" value="Unassembled WGS sequence"/>
</dbReference>
<dbReference type="EMBL" id="FOJO01000016">
    <property type="protein sequence ID" value="SFA56851.1"/>
    <property type="molecule type" value="Genomic_DNA"/>
</dbReference>
<evidence type="ECO:0000313" key="2">
    <source>
        <dbReference type="Proteomes" id="UP000182312"/>
    </source>
</evidence>
<gene>
    <name evidence="1" type="ORF">SAMN04487972_11614</name>
</gene>